<dbReference type="PANTHER" id="PTHR37691:SF1">
    <property type="entry name" value="BLR3518 PROTEIN"/>
    <property type="match status" value="1"/>
</dbReference>
<evidence type="ECO:0000313" key="3">
    <source>
        <dbReference type="Proteomes" id="UP000190911"/>
    </source>
</evidence>
<dbReference type="Pfam" id="PF02635">
    <property type="entry name" value="DsrE"/>
    <property type="match status" value="1"/>
</dbReference>
<dbReference type="PANTHER" id="PTHR37691">
    <property type="entry name" value="BLR3518 PROTEIN"/>
    <property type="match status" value="1"/>
</dbReference>
<dbReference type="SUPFAM" id="SSF75169">
    <property type="entry name" value="DsrEFH-like"/>
    <property type="match status" value="1"/>
</dbReference>
<protein>
    <submittedName>
        <fullName evidence="2">Intracellular sulfur oxidation protein, DsrE/DsrF family</fullName>
    </submittedName>
</protein>
<proteinExistence type="predicted"/>
<dbReference type="RefSeq" id="WP_079551374.1">
    <property type="nucleotide sequence ID" value="NZ_LT670847.1"/>
</dbReference>
<feature type="chain" id="PRO_5012116216" evidence="1">
    <location>
        <begin position="23"/>
        <end position="179"/>
    </location>
</feature>
<dbReference type="InterPro" id="IPR003787">
    <property type="entry name" value="Sulphur_relay_DsrE/F-like"/>
</dbReference>
<dbReference type="AlphaFoldDB" id="A0A1M7F7F4"/>
<evidence type="ECO:0000256" key="1">
    <source>
        <dbReference type="SAM" id="SignalP"/>
    </source>
</evidence>
<sequence>MIFLRLLTTLLLSLGIASGALADQWTTPFIEGYGKIQYDADAAFQPKQDEQYKVIFAIDSDQQHDGVNAGLWSVARFMNLMAAADMDPDNVKAVAMISGSATPLAMSDEFYQQRNEASNPNLELLRALADNGVEIYVCEQALVGFDIDPATQVNEHIEPVLSALTTIPQLQMDGYVLMP</sequence>
<dbReference type="Gene3D" id="3.40.1260.10">
    <property type="entry name" value="DsrEFH-like"/>
    <property type="match status" value="1"/>
</dbReference>
<gene>
    <name evidence="2" type="ORF">SAMN05878437_0709</name>
</gene>
<dbReference type="Proteomes" id="UP000190911">
    <property type="component" value="Chromosome I"/>
</dbReference>
<dbReference type="InParanoid" id="A0A1M7F7F4"/>
<organism evidence="2 3">
    <name type="scientific">Vreelandella subglaciescola</name>
    <dbReference type="NCBI Taxonomy" id="29571"/>
    <lineage>
        <taxon>Bacteria</taxon>
        <taxon>Pseudomonadati</taxon>
        <taxon>Pseudomonadota</taxon>
        <taxon>Gammaproteobacteria</taxon>
        <taxon>Oceanospirillales</taxon>
        <taxon>Halomonadaceae</taxon>
        <taxon>Vreelandella</taxon>
    </lineage>
</organism>
<keyword evidence="3" id="KW-1185">Reference proteome</keyword>
<feature type="signal peptide" evidence="1">
    <location>
        <begin position="1"/>
        <end position="22"/>
    </location>
</feature>
<reference evidence="2 3" key="1">
    <citation type="submission" date="2016-11" db="EMBL/GenBank/DDBJ databases">
        <authorList>
            <person name="Jaros S."/>
            <person name="Januszkiewicz K."/>
            <person name="Wedrychowicz H."/>
        </authorList>
    </citation>
    <scope>NUCLEOTIDE SEQUENCE [LARGE SCALE GENOMIC DNA]</scope>
    <source>
        <strain evidence="2 3">ACAM 12</strain>
    </source>
</reference>
<dbReference type="InterPro" id="IPR027396">
    <property type="entry name" value="DsrEFH-like"/>
</dbReference>
<name>A0A1M7F7F4_9GAMM</name>
<dbReference type="OrthoDB" id="7206705at2"/>
<dbReference type="STRING" id="29571.SAMN05878437_0709"/>
<accession>A0A1M7F7F4</accession>
<evidence type="ECO:0000313" key="2">
    <source>
        <dbReference type="EMBL" id="SHM00022.1"/>
    </source>
</evidence>
<dbReference type="EMBL" id="LT670847">
    <property type="protein sequence ID" value="SHM00022.1"/>
    <property type="molecule type" value="Genomic_DNA"/>
</dbReference>
<keyword evidence="1" id="KW-0732">Signal</keyword>